<accession>F4PRV6</accession>
<evidence type="ECO:0000313" key="12">
    <source>
        <dbReference type="Proteomes" id="UP000007797"/>
    </source>
</evidence>
<keyword evidence="3" id="KW-0132">Cell division</keyword>
<keyword evidence="4" id="KW-0498">Mitosis</keyword>
<dbReference type="GO" id="GO:0045842">
    <property type="term" value="P:positive regulation of mitotic metaphase/anaphase transition"/>
    <property type="evidence" value="ECO:0007669"/>
    <property type="project" value="TreeGrafter"/>
</dbReference>
<dbReference type="InterPro" id="IPR011990">
    <property type="entry name" value="TPR-like_helical_dom_sf"/>
</dbReference>
<dbReference type="UniPathway" id="UPA00143"/>
<dbReference type="GO" id="GO:0070979">
    <property type="term" value="P:protein K11-linked ubiquitination"/>
    <property type="evidence" value="ECO:0007669"/>
    <property type="project" value="TreeGrafter"/>
</dbReference>
<name>F4PRV6_CACFS</name>
<dbReference type="SUPFAM" id="SSF48452">
    <property type="entry name" value="TPR-like"/>
    <property type="match status" value="1"/>
</dbReference>
<sequence length="861" mass="98834">MMMMMDNIQPVNRITPHKLCLCSLIEYYLYSDTITFHQRRSLSLVLIKHIKRSSNYSDPTLREFIETDLKQRLSDHFINNEFIEKITFKSIDDVHQFITDLNQLFVKEEEEEEDSDDEEPNNNHQKYLEPNSILGSFVQKIILNYNQTMFDGLADVYHETRSYIQEYNRDEEDIDYDNRDISLSSTHGILTKSTFLSPFDEERFICEEIIRVNHLIGKENPIIIKQRIEELRRLLPDANKSIYLGFLNCLYHMEFDGALEELHRYFDYCNSGSRGVGGGDNLNTLLPYAVLNLSKLHFQFGHYEEAYMSLQETIRIAQERSDHSCLALALNLLNKLLEPSVLQTIDNSDLLQSLLDSQSQLEVLQSSTKKSEQLEMTSLSSLNYMSQSKFNLINNQNNQQQNINNYNNNNNNQTTTTTISESTFFNNIFYPLQKSHQMSRDGSKTLNQMKSTVWEILGNYDLAQYYAELSLCFDNTGQLANLVVSTRSNNNNNNNQTNTTTDTMDDILSYTKMALLSSKRGHYQEAVQALNNCIAKFPFHSHIQSSPLSFVLVSVIFDHARMSRNYTICQRSIETLLSLLNKRAPQDNNAGGWDEILQTSERIAEYYIDMDMPDSAHSFLGAIIKTATLYGQDQYLPSLYILKATLYSNTKQSTLTMNHCNSSSDSNSDWLTSGAISNTLNSLSLTEPSSHHHHVNPTLTCKANLLLVNIYIQSTDFSKAIQLLSVTIPLVLKDLNLLTQSYLLFSKSLLSLFLQQQQQSKGNNNNSSSNQKEREKIQYYMDVTEKNAITLTNHKILEQVYYLQSIYYNRIGDIEKRDHYAKQFKSLSLLPLSSSSSSSSSTLTLPICNNTTISTSQNNDE</sequence>
<dbReference type="EMBL" id="GL883010">
    <property type="protein sequence ID" value="EGG21392.1"/>
    <property type="molecule type" value="Genomic_DNA"/>
</dbReference>
<feature type="region of interest" description="Disordered" evidence="9">
    <location>
        <begin position="108"/>
        <end position="128"/>
    </location>
</feature>
<keyword evidence="12" id="KW-1185">Reference proteome</keyword>
<feature type="domain" description="Anaphase-promoting complex subunit 5" evidence="10">
    <location>
        <begin position="511"/>
        <end position="535"/>
    </location>
</feature>
<dbReference type="Proteomes" id="UP000007797">
    <property type="component" value="Unassembled WGS sequence"/>
</dbReference>
<proteinExistence type="inferred from homology"/>
<evidence type="ECO:0000256" key="1">
    <source>
        <dbReference type="ARBA" id="ARBA00007450"/>
    </source>
</evidence>
<dbReference type="InterPro" id="IPR037679">
    <property type="entry name" value="Apc5"/>
</dbReference>
<dbReference type="RefSeq" id="XP_004359242.1">
    <property type="nucleotide sequence ID" value="XM_004359185.1"/>
</dbReference>
<evidence type="ECO:0000256" key="2">
    <source>
        <dbReference type="ARBA" id="ARBA00016066"/>
    </source>
</evidence>
<evidence type="ECO:0000256" key="4">
    <source>
        <dbReference type="ARBA" id="ARBA00022776"/>
    </source>
</evidence>
<keyword evidence="5" id="KW-0833">Ubl conjugation pathway</keyword>
<evidence type="ECO:0000259" key="10">
    <source>
        <dbReference type="Pfam" id="PF12862"/>
    </source>
</evidence>
<comment type="similarity">
    <text evidence="1">Belongs to the APC5 family.</text>
</comment>
<organism evidence="11 12">
    <name type="scientific">Cavenderia fasciculata</name>
    <name type="common">Slime mold</name>
    <name type="synonym">Dictyostelium fasciculatum</name>
    <dbReference type="NCBI Taxonomy" id="261658"/>
    <lineage>
        <taxon>Eukaryota</taxon>
        <taxon>Amoebozoa</taxon>
        <taxon>Evosea</taxon>
        <taxon>Eumycetozoa</taxon>
        <taxon>Dictyostelia</taxon>
        <taxon>Acytosteliales</taxon>
        <taxon>Cavenderiaceae</taxon>
        <taxon>Cavenderia</taxon>
    </lineage>
</organism>
<dbReference type="GO" id="GO:0005680">
    <property type="term" value="C:anaphase-promoting complex"/>
    <property type="evidence" value="ECO:0007669"/>
    <property type="project" value="InterPro"/>
</dbReference>
<dbReference type="AlphaFoldDB" id="F4PRV6"/>
<dbReference type="GeneID" id="14874114"/>
<dbReference type="STRING" id="1054147.F4PRV6"/>
<evidence type="ECO:0000256" key="6">
    <source>
        <dbReference type="ARBA" id="ARBA00023306"/>
    </source>
</evidence>
<protein>
    <recommendedName>
        <fullName evidence="2">Anaphase-promoting complex subunit 5</fullName>
    </recommendedName>
    <alternativeName>
        <fullName evidence="7">Cyclosome subunit 5</fullName>
    </alternativeName>
</protein>
<dbReference type="GO" id="GO:0051301">
    <property type="term" value="P:cell division"/>
    <property type="evidence" value="ECO:0007669"/>
    <property type="project" value="UniProtKB-KW"/>
</dbReference>
<reference evidence="12" key="1">
    <citation type="journal article" date="2011" name="Genome Res.">
        <title>Phylogeny-wide analysis of social amoeba genomes highlights ancient origins for complex intercellular communication.</title>
        <authorList>
            <person name="Heidel A.J."/>
            <person name="Lawal H.M."/>
            <person name="Felder M."/>
            <person name="Schilde C."/>
            <person name="Helps N.R."/>
            <person name="Tunggal B."/>
            <person name="Rivero F."/>
            <person name="John U."/>
            <person name="Schleicher M."/>
            <person name="Eichinger L."/>
            <person name="Platzer M."/>
            <person name="Noegel A.A."/>
            <person name="Schaap P."/>
            <person name="Gloeckner G."/>
        </authorList>
    </citation>
    <scope>NUCLEOTIDE SEQUENCE [LARGE SCALE GENOMIC DNA]</scope>
    <source>
        <strain evidence="12">SH3</strain>
    </source>
</reference>
<dbReference type="OrthoDB" id="2504561at2759"/>
<evidence type="ECO:0000256" key="8">
    <source>
        <dbReference type="ARBA" id="ARBA00045696"/>
    </source>
</evidence>
<keyword evidence="6" id="KW-0131">Cell cycle</keyword>
<dbReference type="GO" id="GO:0031145">
    <property type="term" value="P:anaphase-promoting complex-dependent catabolic process"/>
    <property type="evidence" value="ECO:0007669"/>
    <property type="project" value="TreeGrafter"/>
</dbReference>
<feature type="compositionally biased region" description="Acidic residues" evidence="9">
    <location>
        <begin position="108"/>
        <end position="120"/>
    </location>
</feature>
<evidence type="ECO:0000256" key="5">
    <source>
        <dbReference type="ARBA" id="ARBA00022786"/>
    </source>
</evidence>
<dbReference type="KEGG" id="dfa:DFA_01274"/>
<gene>
    <name evidence="11" type="primary">anapc5</name>
    <name evidence="11" type="ORF">DFA_01274</name>
</gene>
<evidence type="ECO:0000256" key="9">
    <source>
        <dbReference type="SAM" id="MobiDB-lite"/>
    </source>
</evidence>
<dbReference type="InterPro" id="IPR026000">
    <property type="entry name" value="Apc5_dom"/>
</dbReference>
<dbReference type="Pfam" id="PF12862">
    <property type="entry name" value="ANAPC5"/>
    <property type="match status" value="2"/>
</dbReference>
<comment type="function">
    <text evidence="8">Component of the anaphase promoting complex/cyclosome (APC/C), a cell cycle-regulated E3 ubiquitin ligase that controls progression through mitosis and the G1 phase of the cell cycle. The APC/C complex acts by mediating ubiquitination and subsequent degradation of target proteins: it mainly mediates the formation of 'Lys-11'-linked polyubiquitin chains and, to a lower extent, the formation of 'Lys-48'- and 'Lys-63'-linked polyubiquitin chains. The APC/C complex catalyzes assembly of branched 'Lys-11'-/'Lys-48'-linked branched ubiquitin chains on target proteins.</text>
</comment>
<feature type="domain" description="Anaphase-promoting complex subunit 5" evidence="10">
    <location>
        <begin position="243"/>
        <end position="338"/>
    </location>
</feature>
<evidence type="ECO:0000256" key="7">
    <source>
        <dbReference type="ARBA" id="ARBA00031069"/>
    </source>
</evidence>
<dbReference type="PANTHER" id="PTHR12830:SF9">
    <property type="entry name" value="ANAPHASE-PROMOTING COMPLEX SUBUNIT 5"/>
    <property type="match status" value="1"/>
</dbReference>
<dbReference type="PANTHER" id="PTHR12830">
    <property type="entry name" value="ANAPHASE-PROMOTING COMPLEX SUBUNIT 5"/>
    <property type="match status" value="1"/>
</dbReference>
<evidence type="ECO:0000256" key="3">
    <source>
        <dbReference type="ARBA" id="ARBA00022618"/>
    </source>
</evidence>
<evidence type="ECO:0000313" key="11">
    <source>
        <dbReference type="EMBL" id="EGG21392.1"/>
    </source>
</evidence>
<dbReference type="OMA" id="HRYFDYC"/>
<dbReference type="CDD" id="cd16270">
    <property type="entry name" value="Apc5_N"/>
    <property type="match status" value="1"/>
</dbReference>
<dbReference type="Gene3D" id="1.25.40.10">
    <property type="entry name" value="Tetratricopeptide repeat domain"/>
    <property type="match status" value="1"/>
</dbReference>